<protein>
    <submittedName>
        <fullName evidence="1">16S rRNA (Guanine(527)-N(7))-methyltransferase RsmG</fullName>
    </submittedName>
</protein>
<sequence length="59" mass="6877">MSALAITGKIAFFSDGVFFHRTRERYVMPNDLQLLERLCREHSIPAKKNALKLLVHYTE</sequence>
<accession>A0A7C5DBW6</accession>
<gene>
    <name evidence="1" type="ORF">ENL01_01855</name>
</gene>
<organism evidence="1">
    <name type="scientific">Chlorobaculum parvum</name>
    <dbReference type="NCBI Taxonomy" id="274539"/>
    <lineage>
        <taxon>Bacteria</taxon>
        <taxon>Pseudomonadati</taxon>
        <taxon>Chlorobiota</taxon>
        <taxon>Chlorobiia</taxon>
        <taxon>Chlorobiales</taxon>
        <taxon>Chlorobiaceae</taxon>
        <taxon>Chlorobaculum</taxon>
    </lineage>
</organism>
<comment type="caution">
    <text evidence="1">The sequence shown here is derived from an EMBL/GenBank/DDBJ whole genome shotgun (WGS) entry which is preliminary data.</text>
</comment>
<dbReference type="EMBL" id="DRSK01000109">
    <property type="protein sequence ID" value="HHE07650.1"/>
    <property type="molecule type" value="Genomic_DNA"/>
</dbReference>
<name>A0A7C5DBW6_9CHLB</name>
<reference evidence="1" key="1">
    <citation type="journal article" date="2020" name="mSystems">
        <title>Genome- and Community-Level Interaction Insights into Carbon Utilization and Element Cycling Functions of Hydrothermarchaeota in Hydrothermal Sediment.</title>
        <authorList>
            <person name="Zhou Z."/>
            <person name="Liu Y."/>
            <person name="Xu W."/>
            <person name="Pan J."/>
            <person name="Luo Z.H."/>
            <person name="Li M."/>
        </authorList>
    </citation>
    <scope>NUCLEOTIDE SEQUENCE [LARGE SCALE GENOMIC DNA]</scope>
    <source>
        <strain evidence="1">HyVt-628</strain>
    </source>
</reference>
<proteinExistence type="predicted"/>
<dbReference type="AlphaFoldDB" id="A0A7C5DBW6"/>
<dbReference type="Proteomes" id="UP000886059">
    <property type="component" value="Unassembled WGS sequence"/>
</dbReference>
<evidence type="ECO:0000313" key="1">
    <source>
        <dbReference type="EMBL" id="HHE07650.1"/>
    </source>
</evidence>
<feature type="non-terminal residue" evidence="1">
    <location>
        <position position="59"/>
    </location>
</feature>